<comment type="caution">
    <text evidence="2">The sequence shown here is derived from an EMBL/GenBank/DDBJ whole genome shotgun (WGS) entry which is preliminary data.</text>
</comment>
<feature type="signal peptide" evidence="1">
    <location>
        <begin position="1"/>
        <end position="24"/>
    </location>
</feature>
<dbReference type="Proteomes" id="UP000316714">
    <property type="component" value="Unassembled WGS sequence"/>
</dbReference>
<evidence type="ECO:0000313" key="3">
    <source>
        <dbReference type="Proteomes" id="UP000316714"/>
    </source>
</evidence>
<dbReference type="RefSeq" id="WP_146564794.1">
    <property type="nucleotide sequence ID" value="NZ_SIHJ01000001.1"/>
</dbReference>
<reference evidence="2 3" key="1">
    <citation type="submission" date="2019-02" db="EMBL/GenBank/DDBJ databases">
        <title>Deep-cultivation of Planctomycetes and their phenomic and genomic characterization uncovers novel biology.</title>
        <authorList>
            <person name="Wiegand S."/>
            <person name="Jogler M."/>
            <person name="Boedeker C."/>
            <person name="Pinto D."/>
            <person name="Vollmers J."/>
            <person name="Rivas-Marin E."/>
            <person name="Kohn T."/>
            <person name="Peeters S.H."/>
            <person name="Heuer A."/>
            <person name="Rast P."/>
            <person name="Oberbeckmann S."/>
            <person name="Bunk B."/>
            <person name="Jeske O."/>
            <person name="Meyerdierks A."/>
            <person name="Storesund J.E."/>
            <person name="Kallscheuer N."/>
            <person name="Luecker S."/>
            <person name="Lage O.M."/>
            <person name="Pohl T."/>
            <person name="Merkel B.J."/>
            <person name="Hornburger P."/>
            <person name="Mueller R.-W."/>
            <person name="Bruemmer F."/>
            <person name="Labrenz M."/>
            <person name="Spormann A.M."/>
            <person name="Op Den Camp H."/>
            <person name="Overmann J."/>
            <person name="Amann R."/>
            <person name="Jetten M.S.M."/>
            <person name="Mascher T."/>
            <person name="Medema M.H."/>
            <person name="Devos D.P."/>
            <person name="Kaster A.-K."/>
            <person name="Ovreas L."/>
            <person name="Rohde M."/>
            <person name="Galperin M.Y."/>
            <person name="Jogler C."/>
        </authorList>
    </citation>
    <scope>NUCLEOTIDE SEQUENCE [LARGE SCALE GENOMIC DNA]</scope>
    <source>
        <strain evidence="2 3">KOR34</strain>
    </source>
</reference>
<dbReference type="AlphaFoldDB" id="A0A5C5VHV7"/>
<protein>
    <submittedName>
        <fullName evidence="2">Uncharacterized protein</fullName>
    </submittedName>
</protein>
<gene>
    <name evidence="2" type="ORF">KOR34_24100</name>
</gene>
<proteinExistence type="predicted"/>
<sequence precursor="true">MARILCLRSAALAACVTITAPANAFWWGDNCAGCAEACGSRPTPAQTAVDHVHSLYCINRQWPSPYVCPDRVNAHAPFNTMVSNGWRRQNLMGSHHFKQDSTELTQAGELKVQWIMNQAPPAYRRMFVERSVDPQVTSTRIETVTKYAERIAMNGVVPQVRDTTIVSEGRPAGTVDFVNTQFRENMRVPMLPAGAFENE</sequence>
<evidence type="ECO:0000256" key="1">
    <source>
        <dbReference type="SAM" id="SignalP"/>
    </source>
</evidence>
<dbReference type="OrthoDB" id="213409at2"/>
<accession>A0A5C5VHV7</accession>
<feature type="chain" id="PRO_5023098272" evidence="1">
    <location>
        <begin position="25"/>
        <end position="199"/>
    </location>
</feature>
<dbReference type="EMBL" id="SIHJ01000001">
    <property type="protein sequence ID" value="TWT37459.1"/>
    <property type="molecule type" value="Genomic_DNA"/>
</dbReference>
<evidence type="ECO:0000313" key="2">
    <source>
        <dbReference type="EMBL" id="TWT37459.1"/>
    </source>
</evidence>
<organism evidence="2 3">
    <name type="scientific">Posidoniimonas corsicana</name>
    <dbReference type="NCBI Taxonomy" id="1938618"/>
    <lineage>
        <taxon>Bacteria</taxon>
        <taxon>Pseudomonadati</taxon>
        <taxon>Planctomycetota</taxon>
        <taxon>Planctomycetia</taxon>
        <taxon>Pirellulales</taxon>
        <taxon>Lacipirellulaceae</taxon>
        <taxon>Posidoniimonas</taxon>
    </lineage>
</organism>
<keyword evidence="3" id="KW-1185">Reference proteome</keyword>
<name>A0A5C5VHV7_9BACT</name>
<keyword evidence="1" id="KW-0732">Signal</keyword>